<dbReference type="PROSITE" id="PS50110">
    <property type="entry name" value="RESPONSE_REGULATORY"/>
    <property type="match status" value="1"/>
</dbReference>
<dbReference type="eggNOG" id="COG0745">
    <property type="taxonomic scope" value="Bacteria"/>
</dbReference>
<dbReference type="FunFam" id="3.40.50.2300:FF:000001">
    <property type="entry name" value="DNA-binding response regulator PhoB"/>
    <property type="match status" value="1"/>
</dbReference>
<dbReference type="Pfam" id="PF00072">
    <property type="entry name" value="Response_reg"/>
    <property type="match status" value="1"/>
</dbReference>
<evidence type="ECO:0000256" key="7">
    <source>
        <dbReference type="PROSITE-ProRule" id="PRU01091"/>
    </source>
</evidence>
<dbReference type="FunFam" id="1.10.10.10:FF:000005">
    <property type="entry name" value="Two-component system response regulator"/>
    <property type="match status" value="1"/>
</dbReference>
<dbReference type="SUPFAM" id="SSF52172">
    <property type="entry name" value="CheY-like"/>
    <property type="match status" value="1"/>
</dbReference>
<dbReference type="PROSITE" id="PS51755">
    <property type="entry name" value="OMPR_PHOB"/>
    <property type="match status" value="1"/>
</dbReference>
<dbReference type="AlphaFoldDB" id="B5GLT5"/>
<evidence type="ECO:0000256" key="6">
    <source>
        <dbReference type="PROSITE-ProRule" id="PRU00169"/>
    </source>
</evidence>
<evidence type="ECO:0000256" key="2">
    <source>
        <dbReference type="ARBA" id="ARBA00023012"/>
    </source>
</evidence>
<dbReference type="InterPro" id="IPR001867">
    <property type="entry name" value="OmpR/PhoB-type_DNA-bd"/>
</dbReference>
<dbReference type="GO" id="GO:0032993">
    <property type="term" value="C:protein-DNA complex"/>
    <property type="evidence" value="ECO:0007669"/>
    <property type="project" value="TreeGrafter"/>
</dbReference>
<dbReference type="Gene3D" id="6.10.250.690">
    <property type="match status" value="1"/>
</dbReference>
<dbReference type="CDD" id="cd00383">
    <property type="entry name" value="trans_reg_C"/>
    <property type="match status" value="1"/>
</dbReference>
<keyword evidence="1 6" id="KW-0597">Phosphoprotein</keyword>
<geneLocation type="plasmid" evidence="8 9">
    <name>pSCL4</name>
</geneLocation>
<dbReference type="InterPro" id="IPR001789">
    <property type="entry name" value="Sig_transdc_resp-reg_receiver"/>
</dbReference>
<keyword evidence="3" id="KW-0805">Transcription regulation</keyword>
<dbReference type="Proteomes" id="UP000002357">
    <property type="component" value="Plasmid pSCL4"/>
</dbReference>
<gene>
    <name evidence="8" type="ORF">SCLAV_p1461</name>
</gene>
<protein>
    <submittedName>
        <fullName evidence="8">Two component transcriptional regulator, winged helix family</fullName>
    </submittedName>
</protein>
<organism evidence="8 9">
    <name type="scientific">Streptomyces clavuligerus</name>
    <dbReference type="NCBI Taxonomy" id="1901"/>
    <lineage>
        <taxon>Bacteria</taxon>
        <taxon>Bacillati</taxon>
        <taxon>Actinomycetota</taxon>
        <taxon>Actinomycetes</taxon>
        <taxon>Kitasatosporales</taxon>
        <taxon>Streptomycetaceae</taxon>
        <taxon>Streptomyces</taxon>
    </lineage>
</organism>
<dbReference type="GO" id="GO:0005829">
    <property type="term" value="C:cytosol"/>
    <property type="evidence" value="ECO:0007669"/>
    <property type="project" value="TreeGrafter"/>
</dbReference>
<keyword evidence="2" id="KW-0902">Two-component regulatory system</keyword>
<reference evidence="8 9" key="1">
    <citation type="journal article" date="2010" name="Genome Biol. Evol.">
        <title>The sequence of a 1.8-mb bacterial linear plasmid reveals a rich evolutionary reservoir of secondary metabolic pathways.</title>
        <authorList>
            <person name="Medema M.H."/>
            <person name="Trefzer A."/>
            <person name="Kovalchuk A."/>
            <person name="van den Berg M."/>
            <person name="Mueller U."/>
            <person name="Heijne W."/>
            <person name="Wu L."/>
            <person name="Alam M.T."/>
            <person name="Ronning C.M."/>
            <person name="Nierman W.C."/>
            <person name="Bovenberg R.A.L."/>
            <person name="Breitling R."/>
            <person name="Takano E."/>
        </authorList>
    </citation>
    <scope>NUCLEOTIDE SEQUENCE [LARGE SCALE GENOMIC DNA]</scope>
    <source>
        <strain evidence="9">ATCC 27064 / DSM 738 / JCM 4710 / NBRC 13307 / NCIMB 12785 / NRRL 3585 / VKM Ac-602</strain>
        <plasmid evidence="8">pSCL4</plasmid>
    </source>
</reference>
<dbReference type="SMART" id="SM00862">
    <property type="entry name" value="Trans_reg_C"/>
    <property type="match status" value="1"/>
</dbReference>
<evidence type="ECO:0000256" key="1">
    <source>
        <dbReference type="ARBA" id="ARBA00022553"/>
    </source>
</evidence>
<dbReference type="GO" id="GO:0000156">
    <property type="term" value="F:phosphorelay response regulator activity"/>
    <property type="evidence" value="ECO:0007669"/>
    <property type="project" value="TreeGrafter"/>
</dbReference>
<evidence type="ECO:0000256" key="4">
    <source>
        <dbReference type="ARBA" id="ARBA00023125"/>
    </source>
</evidence>
<proteinExistence type="predicted"/>
<dbReference type="GO" id="GO:0000976">
    <property type="term" value="F:transcription cis-regulatory region binding"/>
    <property type="evidence" value="ECO:0007669"/>
    <property type="project" value="TreeGrafter"/>
</dbReference>
<dbReference type="PANTHER" id="PTHR48111">
    <property type="entry name" value="REGULATOR OF RPOS"/>
    <property type="match status" value="1"/>
</dbReference>
<dbReference type="SUPFAM" id="SSF46894">
    <property type="entry name" value="C-terminal effector domain of the bipartite response regulators"/>
    <property type="match status" value="1"/>
</dbReference>
<dbReference type="OrthoDB" id="9812490at2"/>
<evidence type="ECO:0000313" key="8">
    <source>
        <dbReference type="EMBL" id="EFG04943.2"/>
    </source>
</evidence>
<dbReference type="EMBL" id="CM000914">
    <property type="protein sequence ID" value="EFG04943.2"/>
    <property type="molecule type" value="Genomic_DNA"/>
</dbReference>
<keyword evidence="8" id="KW-0614">Plasmid</keyword>
<dbReference type="RefSeq" id="WP_003952677.1">
    <property type="nucleotide sequence ID" value="NZ_CM000914.1"/>
</dbReference>
<evidence type="ECO:0000313" key="9">
    <source>
        <dbReference type="Proteomes" id="UP000002357"/>
    </source>
</evidence>
<evidence type="ECO:0000256" key="3">
    <source>
        <dbReference type="ARBA" id="ARBA00023015"/>
    </source>
</evidence>
<dbReference type="SMART" id="SM00448">
    <property type="entry name" value="REC"/>
    <property type="match status" value="1"/>
</dbReference>
<dbReference type="InterPro" id="IPR039420">
    <property type="entry name" value="WalR-like"/>
</dbReference>
<feature type="DNA-binding region" description="OmpR/PhoB-type" evidence="7">
    <location>
        <begin position="124"/>
        <end position="221"/>
    </location>
</feature>
<dbReference type="InterPro" id="IPR036388">
    <property type="entry name" value="WH-like_DNA-bd_sf"/>
</dbReference>
<sequence>MRILVVEDDPRLMELLCRGLGGEGFAVDGTGDGAHALELAQENEYDAIVLDVMLPGMNGLRVCARLRENRIWTPVLMLTARDGEYDEAEGLDTGADDYVTKPFSYIALVARLRALVRRGRRERPPVIEIGDLRVDPATRRCERSGTPVPLTAREFGVLWYLAAQRGEVVAKTEILDHVWGDFEGDVNVVEVYVSALRRKIDTPFGRRTIHTVRGAGYRLEDTGSTS</sequence>
<dbReference type="CDD" id="cd19935">
    <property type="entry name" value="REC_OmpR_CusR-like"/>
    <property type="match status" value="1"/>
</dbReference>
<feature type="modified residue" description="4-aspartylphosphate" evidence="6">
    <location>
        <position position="51"/>
    </location>
</feature>
<name>B5GLT5_STRCL</name>
<dbReference type="InterPro" id="IPR016032">
    <property type="entry name" value="Sig_transdc_resp-reg_C-effctor"/>
</dbReference>
<dbReference type="Gene3D" id="3.40.50.2300">
    <property type="match status" value="1"/>
</dbReference>
<dbReference type="GeneID" id="93734516"/>
<evidence type="ECO:0000256" key="5">
    <source>
        <dbReference type="ARBA" id="ARBA00023163"/>
    </source>
</evidence>
<dbReference type="GO" id="GO:0006355">
    <property type="term" value="P:regulation of DNA-templated transcription"/>
    <property type="evidence" value="ECO:0007669"/>
    <property type="project" value="InterPro"/>
</dbReference>
<keyword evidence="9" id="KW-1185">Reference proteome</keyword>
<accession>B5GLT5</accession>
<keyword evidence="4 7" id="KW-0238">DNA-binding</keyword>
<dbReference type="InterPro" id="IPR011006">
    <property type="entry name" value="CheY-like_superfamily"/>
</dbReference>
<keyword evidence="5" id="KW-0804">Transcription</keyword>
<dbReference type="Gene3D" id="1.10.10.10">
    <property type="entry name" value="Winged helix-like DNA-binding domain superfamily/Winged helix DNA-binding domain"/>
    <property type="match status" value="1"/>
</dbReference>
<dbReference type="Pfam" id="PF00486">
    <property type="entry name" value="Trans_reg_C"/>
    <property type="match status" value="1"/>
</dbReference>
<dbReference type="PANTHER" id="PTHR48111:SF36">
    <property type="entry name" value="TRANSCRIPTIONAL REGULATORY PROTEIN CUTR"/>
    <property type="match status" value="1"/>
</dbReference>